<evidence type="ECO:0000256" key="1">
    <source>
        <dbReference type="SAM" id="MobiDB-lite"/>
    </source>
</evidence>
<accession>A0A7J7MXU1</accession>
<feature type="region of interest" description="Disordered" evidence="1">
    <location>
        <begin position="211"/>
        <end position="235"/>
    </location>
</feature>
<sequence>MPALVDKLLIANPGSVIGCSSDPSTLQWTGTFVMFKALLDDWLNDSRAYRVVDKDNFLAQLEIDHPEAKRWLEREAPETWCRSHFDTTVKCEHIINNFSESFNKWILKIRDKPLHKAVQKLNMMMMTFMYERRNKAETWDQQGLVPRAVTHIEKMKKSYSKYDIAVCILVPMRRPGKKYCSKYYWVSSYVDTYADAIYAVEDESSWGKVRPPPLIRPAGRPRKKEKKDVDELNGNGGERKCGKCGMFGHNKKICKGPHALPQPPIRRPISRQDTPVNQRELRANMGFNITNNEPMSTRGKSAIRGGGRSGGRGSGRSSVGTGGRSSIGGRSSAVAGGRSSAAASGRSSATASGRSSVAVGGRSSAGGRSSTAASGRSSTVTGGRLSAGGRSSVGAGGRLSAVAGGRSSVGVGGRSRGRSSNNQFRGRGSYNAFIGEWFECSQGSGLRSSIEIHLSQTN</sequence>
<feature type="region of interest" description="Disordered" evidence="1">
    <location>
        <begin position="255"/>
        <end position="425"/>
    </location>
</feature>
<protein>
    <recommendedName>
        <fullName evidence="4">CCHC-type domain-containing protein</fullName>
    </recommendedName>
</protein>
<dbReference type="OrthoDB" id="785835at2759"/>
<evidence type="ECO:0000313" key="2">
    <source>
        <dbReference type="EMBL" id="KAF6159600.1"/>
    </source>
</evidence>
<reference evidence="2 3" key="1">
    <citation type="journal article" date="2020" name="IScience">
        <title>Genome Sequencing of the Endangered Kingdonia uniflora (Circaeasteraceae, Ranunculales) Reveals Potential Mechanisms of Evolutionary Specialization.</title>
        <authorList>
            <person name="Sun Y."/>
            <person name="Deng T."/>
            <person name="Zhang A."/>
            <person name="Moore M.J."/>
            <person name="Landis J.B."/>
            <person name="Lin N."/>
            <person name="Zhang H."/>
            <person name="Zhang X."/>
            <person name="Huang J."/>
            <person name="Zhang X."/>
            <person name="Sun H."/>
            <person name="Wang H."/>
        </authorList>
    </citation>
    <scope>NUCLEOTIDE SEQUENCE [LARGE SCALE GENOMIC DNA]</scope>
    <source>
        <strain evidence="2">TB1705</strain>
        <tissue evidence="2">Leaf</tissue>
    </source>
</reference>
<evidence type="ECO:0008006" key="4">
    <source>
        <dbReference type="Google" id="ProtNLM"/>
    </source>
</evidence>
<organism evidence="2 3">
    <name type="scientific">Kingdonia uniflora</name>
    <dbReference type="NCBI Taxonomy" id="39325"/>
    <lineage>
        <taxon>Eukaryota</taxon>
        <taxon>Viridiplantae</taxon>
        <taxon>Streptophyta</taxon>
        <taxon>Embryophyta</taxon>
        <taxon>Tracheophyta</taxon>
        <taxon>Spermatophyta</taxon>
        <taxon>Magnoliopsida</taxon>
        <taxon>Ranunculales</taxon>
        <taxon>Circaeasteraceae</taxon>
        <taxon>Kingdonia</taxon>
    </lineage>
</organism>
<dbReference type="EMBL" id="JACGCM010001189">
    <property type="protein sequence ID" value="KAF6159600.1"/>
    <property type="molecule type" value="Genomic_DNA"/>
</dbReference>
<evidence type="ECO:0000313" key="3">
    <source>
        <dbReference type="Proteomes" id="UP000541444"/>
    </source>
</evidence>
<dbReference type="AlphaFoldDB" id="A0A7J7MXU1"/>
<name>A0A7J7MXU1_9MAGN</name>
<gene>
    <name evidence="2" type="ORF">GIB67_034562</name>
</gene>
<proteinExistence type="predicted"/>
<feature type="compositionally biased region" description="Low complexity" evidence="1">
    <location>
        <begin position="327"/>
        <end position="409"/>
    </location>
</feature>
<comment type="caution">
    <text evidence="2">The sequence shown here is derived from an EMBL/GenBank/DDBJ whole genome shotgun (WGS) entry which is preliminary data.</text>
</comment>
<dbReference type="PROSITE" id="PS51257">
    <property type="entry name" value="PROKAR_LIPOPROTEIN"/>
    <property type="match status" value="1"/>
</dbReference>
<dbReference type="SUPFAM" id="SSF69349">
    <property type="entry name" value="Phage fibre proteins"/>
    <property type="match status" value="1"/>
</dbReference>
<dbReference type="Proteomes" id="UP000541444">
    <property type="component" value="Unassembled WGS sequence"/>
</dbReference>
<feature type="compositionally biased region" description="Gly residues" evidence="1">
    <location>
        <begin position="304"/>
        <end position="326"/>
    </location>
</feature>
<keyword evidence="3" id="KW-1185">Reference proteome</keyword>
<feature type="compositionally biased region" description="Polar residues" evidence="1">
    <location>
        <begin position="287"/>
        <end position="299"/>
    </location>
</feature>